<organism evidence="2 3">
    <name type="scientific">Hathewaya proteolytica DSM 3090</name>
    <dbReference type="NCBI Taxonomy" id="1121331"/>
    <lineage>
        <taxon>Bacteria</taxon>
        <taxon>Bacillati</taxon>
        <taxon>Bacillota</taxon>
        <taxon>Clostridia</taxon>
        <taxon>Eubacteriales</taxon>
        <taxon>Clostridiaceae</taxon>
        <taxon>Hathewaya</taxon>
    </lineage>
</organism>
<keyword evidence="3" id="KW-1185">Reference proteome</keyword>
<keyword evidence="1" id="KW-0732">Signal</keyword>
<feature type="signal peptide" evidence="1">
    <location>
        <begin position="1"/>
        <end position="21"/>
    </location>
</feature>
<protein>
    <submittedName>
        <fullName evidence="2">Uncharacterized protein</fullName>
    </submittedName>
</protein>
<evidence type="ECO:0000313" key="3">
    <source>
        <dbReference type="Proteomes" id="UP000183952"/>
    </source>
</evidence>
<sequence length="239" mass="28070">MYKFKKIIAIFSILNSVFIMGCGVKNDQKAEIQLWWYEHGVENMIDHNEKEVIYNTRAIIDRVKSYCDSNKIPLKMNVYTSSQISYENYILKRNVNLSKDNVIIMDKSSSLYELNENHCDYNKISNYKNLYTTLEKLSFIPLDMNIEMFAIDTELLGKYSAKLDKNVISYNEYLDVVNKMRTNGYVGGFLNTKLNLKKENLFSSSPKIRDENINIKKYKRVINECIKETQNISAKTMKY</sequence>
<dbReference type="AlphaFoldDB" id="A0A1M6MRT3"/>
<reference evidence="2 3" key="1">
    <citation type="submission" date="2016-11" db="EMBL/GenBank/DDBJ databases">
        <authorList>
            <person name="Jaros S."/>
            <person name="Januszkiewicz K."/>
            <person name="Wedrychowicz H."/>
        </authorList>
    </citation>
    <scope>NUCLEOTIDE SEQUENCE [LARGE SCALE GENOMIC DNA]</scope>
    <source>
        <strain evidence="2 3">DSM 3090</strain>
    </source>
</reference>
<dbReference type="RefSeq" id="WP_072903157.1">
    <property type="nucleotide sequence ID" value="NZ_FRAD01000008.1"/>
</dbReference>
<proteinExistence type="predicted"/>
<dbReference type="STRING" id="1121331.SAMN02745248_01136"/>
<dbReference type="EMBL" id="FRAD01000008">
    <property type="protein sequence ID" value="SHJ86122.1"/>
    <property type="molecule type" value="Genomic_DNA"/>
</dbReference>
<gene>
    <name evidence="2" type="ORF">SAMN02745248_01136</name>
</gene>
<feature type="chain" id="PRO_5038509877" evidence="1">
    <location>
        <begin position="22"/>
        <end position="239"/>
    </location>
</feature>
<evidence type="ECO:0000256" key="1">
    <source>
        <dbReference type="SAM" id="SignalP"/>
    </source>
</evidence>
<accession>A0A1M6MRT3</accession>
<dbReference type="Proteomes" id="UP000183952">
    <property type="component" value="Unassembled WGS sequence"/>
</dbReference>
<dbReference type="PROSITE" id="PS51257">
    <property type="entry name" value="PROKAR_LIPOPROTEIN"/>
    <property type="match status" value="1"/>
</dbReference>
<evidence type="ECO:0000313" key="2">
    <source>
        <dbReference type="EMBL" id="SHJ86122.1"/>
    </source>
</evidence>
<name>A0A1M6MRT3_9CLOT</name>